<organism evidence="1 2">
    <name type="scientific">Pseudomonas helleri</name>
    <dbReference type="NCBI Taxonomy" id="1608996"/>
    <lineage>
        <taxon>Bacteria</taxon>
        <taxon>Pseudomonadati</taxon>
        <taxon>Pseudomonadota</taxon>
        <taxon>Gammaproteobacteria</taxon>
        <taxon>Pseudomonadales</taxon>
        <taxon>Pseudomonadaceae</taxon>
        <taxon>Pseudomonas</taxon>
    </lineage>
</organism>
<sequence length="163" mass="18477">MKFKTENYRDKNDLPAFRVYSPYNPAFIKSAWECSGKFNKEAKAWEFPASRSSDVAFLLQESYSLSESPIPERISIEITFLENVKEIGANIEIAGYVIVKAGRDMPIANVGWDGEAGSYFDSEYQKDVCFIEDGAEIEINDVDINDFAAFKSDSRVSVRRINN</sequence>
<reference evidence="1 2" key="1">
    <citation type="submission" date="2019-10" db="EMBL/GenBank/DDBJ databases">
        <title>Evaluation of single-gene subtyping targets for Pseudomonas.</title>
        <authorList>
            <person name="Reichler S.J."/>
            <person name="Orsi R.H."/>
            <person name="Wiedmann M."/>
            <person name="Martin N.H."/>
            <person name="Murphy S.I."/>
        </authorList>
    </citation>
    <scope>NUCLEOTIDE SEQUENCE [LARGE SCALE GENOMIC DNA]</scope>
    <source>
        <strain evidence="1 2">FSL R10-3254</strain>
    </source>
</reference>
<dbReference type="AlphaFoldDB" id="A0A7X1XKK3"/>
<comment type="caution">
    <text evidence="1">The sequence shown here is derived from an EMBL/GenBank/DDBJ whole genome shotgun (WGS) entry which is preliminary data.</text>
</comment>
<accession>A0A7X1XKK3</accession>
<dbReference type="RefSeq" id="WP_153331036.1">
    <property type="nucleotide sequence ID" value="NZ_WIWI01000191.1"/>
</dbReference>
<dbReference type="Proteomes" id="UP000489190">
    <property type="component" value="Unassembled WGS sequence"/>
</dbReference>
<evidence type="ECO:0000313" key="1">
    <source>
        <dbReference type="EMBL" id="MQT92874.1"/>
    </source>
</evidence>
<dbReference type="EMBL" id="WIWI01000191">
    <property type="protein sequence ID" value="MQT92874.1"/>
    <property type="molecule type" value="Genomic_DNA"/>
</dbReference>
<evidence type="ECO:0000313" key="2">
    <source>
        <dbReference type="Proteomes" id="UP000489190"/>
    </source>
</evidence>
<name>A0A7X1XKK3_9PSED</name>
<protein>
    <submittedName>
        <fullName evidence="1">Uncharacterized protein</fullName>
    </submittedName>
</protein>
<gene>
    <name evidence="1" type="ORF">GHO39_27785</name>
</gene>
<proteinExistence type="predicted"/>